<keyword evidence="2" id="KW-1185">Reference proteome</keyword>
<proteinExistence type="predicted"/>
<reference evidence="1 2" key="1">
    <citation type="submission" date="2019-04" db="EMBL/GenBank/DDBJ databases">
        <title>Pedobacter sp. AR-3-17 sp. nov., isolated from Arctic soil.</title>
        <authorList>
            <person name="Dahal R.H."/>
            <person name="Kim D.-U."/>
        </authorList>
    </citation>
    <scope>NUCLEOTIDE SEQUENCE [LARGE SCALE GENOMIC DNA]</scope>
    <source>
        <strain evidence="1 2">AR-3-17</strain>
    </source>
</reference>
<accession>A0A4U1BWI7</accession>
<evidence type="ECO:0000313" key="2">
    <source>
        <dbReference type="Proteomes" id="UP000308181"/>
    </source>
</evidence>
<dbReference type="Proteomes" id="UP000308181">
    <property type="component" value="Unassembled WGS sequence"/>
</dbReference>
<dbReference type="AlphaFoldDB" id="A0A4U1BWI7"/>
<dbReference type="EMBL" id="SWBP01000004">
    <property type="protein sequence ID" value="TKB96862.1"/>
    <property type="molecule type" value="Genomic_DNA"/>
</dbReference>
<gene>
    <name evidence="1" type="ORF">FA046_12350</name>
</gene>
<comment type="caution">
    <text evidence="1">The sequence shown here is derived from an EMBL/GenBank/DDBJ whole genome shotgun (WGS) entry which is preliminary data.</text>
</comment>
<dbReference type="RefSeq" id="WP_136826826.1">
    <property type="nucleotide sequence ID" value="NZ_SWBP01000004.1"/>
</dbReference>
<sequence>MNRFQIRDKVDTVFGVGIFTGMYRSYGNVGNITLDTPFHDGRKNVSIDMKTVVPIKKRSQFSK</sequence>
<name>A0A4U1BWI7_9SPHI</name>
<organism evidence="1 2">
    <name type="scientific">Pedobacter cryophilus</name>
    <dbReference type="NCBI Taxonomy" id="2571271"/>
    <lineage>
        <taxon>Bacteria</taxon>
        <taxon>Pseudomonadati</taxon>
        <taxon>Bacteroidota</taxon>
        <taxon>Sphingobacteriia</taxon>
        <taxon>Sphingobacteriales</taxon>
        <taxon>Sphingobacteriaceae</taxon>
        <taxon>Pedobacter</taxon>
    </lineage>
</organism>
<protein>
    <submittedName>
        <fullName evidence="1">Uncharacterized protein</fullName>
    </submittedName>
</protein>
<evidence type="ECO:0000313" key="1">
    <source>
        <dbReference type="EMBL" id="TKB96862.1"/>
    </source>
</evidence>